<evidence type="ECO:0000256" key="1">
    <source>
        <dbReference type="ARBA" id="ARBA00009558"/>
    </source>
</evidence>
<reference evidence="7" key="1">
    <citation type="submission" date="2021-02" db="EMBL/GenBank/DDBJ databases">
        <authorList>
            <person name="Nowell W R."/>
        </authorList>
    </citation>
    <scope>NUCLEOTIDE SEQUENCE</scope>
</reference>
<dbReference type="SUPFAM" id="SSF56399">
    <property type="entry name" value="ADP-ribosylation"/>
    <property type="match status" value="1"/>
</dbReference>
<dbReference type="AlphaFoldDB" id="A0A815MHE5"/>
<evidence type="ECO:0000256" key="2">
    <source>
        <dbReference type="ARBA" id="ARBA00022676"/>
    </source>
</evidence>
<feature type="non-terminal residue" evidence="7">
    <location>
        <position position="307"/>
    </location>
</feature>
<dbReference type="EC" id="2.4.2.31" evidence="6"/>
<evidence type="ECO:0000256" key="6">
    <source>
        <dbReference type="RuleBase" id="RU361228"/>
    </source>
</evidence>
<keyword evidence="2 6" id="KW-0328">Glycosyltransferase</keyword>
<dbReference type="Proteomes" id="UP000681722">
    <property type="component" value="Unassembled WGS sequence"/>
</dbReference>
<dbReference type="GO" id="GO:0106274">
    <property type="term" value="F:NAD+-protein-arginine ADP-ribosyltransferase activity"/>
    <property type="evidence" value="ECO:0007669"/>
    <property type="project" value="UniProtKB-EC"/>
</dbReference>
<evidence type="ECO:0000313" key="7">
    <source>
        <dbReference type="EMBL" id="CAF1420668.1"/>
    </source>
</evidence>
<dbReference type="Gene3D" id="3.90.176.10">
    <property type="entry name" value="Toxin ADP-ribosyltransferase, Chain A, domain 1"/>
    <property type="match status" value="1"/>
</dbReference>
<name>A0A815MHE5_9BILA</name>
<feature type="non-terminal residue" evidence="7">
    <location>
        <position position="1"/>
    </location>
</feature>
<keyword evidence="3 6" id="KW-0808">Transferase</keyword>
<evidence type="ECO:0000313" key="9">
    <source>
        <dbReference type="Proteomes" id="UP000663829"/>
    </source>
</evidence>
<dbReference type="OrthoDB" id="10053207at2759"/>
<comment type="caution">
    <text evidence="7">The sequence shown here is derived from an EMBL/GenBank/DDBJ whole genome shotgun (WGS) entry which is preliminary data.</text>
</comment>
<dbReference type="Proteomes" id="UP000663829">
    <property type="component" value="Unassembled WGS sequence"/>
</dbReference>
<evidence type="ECO:0000256" key="4">
    <source>
        <dbReference type="ARBA" id="ARBA00022695"/>
    </source>
</evidence>
<dbReference type="EMBL" id="CAJOBC010083597">
    <property type="protein sequence ID" value="CAF4304045.1"/>
    <property type="molecule type" value="Genomic_DNA"/>
</dbReference>
<accession>A0A815MHE5</accession>
<keyword evidence="4" id="KW-0548">Nucleotidyltransferase</keyword>
<dbReference type="EMBL" id="CAJNOQ010018168">
    <property type="protein sequence ID" value="CAF1420668.1"/>
    <property type="molecule type" value="Genomic_DNA"/>
</dbReference>
<sequence>MLQEALFLSINVTVPYQHTMLCYAKIKAVHQGRKRAGPEFCWRAAAVQAILGLGRAWLRRLTGRISSILCLNQNSLEVDFRDPDHDPRSVPGNTPTYLRTVQGFYKEILDYPHKYNHSSPQQSIRQILVRFGGTSTLAELYDNEHHLNTNEVSIKVYTFHSCVYRELNNVLRSGNEEVLLLFAPYIYNLLGGLQEHKRHYHGIVYRGMELESTCILSYKKGLLFYWPGFTYCIKDFQIATKWCGCTAVFIINVPQKFSHACSNIEDISRYRLEKEVLLQPYTCFRVINDPIQHTYNGKNITKIEIVI</sequence>
<organism evidence="7 9">
    <name type="scientific">Didymodactylos carnosus</name>
    <dbReference type="NCBI Taxonomy" id="1234261"/>
    <lineage>
        <taxon>Eukaryota</taxon>
        <taxon>Metazoa</taxon>
        <taxon>Spiralia</taxon>
        <taxon>Gnathifera</taxon>
        <taxon>Rotifera</taxon>
        <taxon>Eurotatoria</taxon>
        <taxon>Bdelloidea</taxon>
        <taxon>Philodinida</taxon>
        <taxon>Philodinidae</taxon>
        <taxon>Didymodactylos</taxon>
    </lineage>
</organism>
<proteinExistence type="inferred from homology"/>
<keyword evidence="6" id="KW-0521">NADP</keyword>
<dbReference type="Pfam" id="PF01129">
    <property type="entry name" value="ART"/>
    <property type="match status" value="1"/>
</dbReference>
<protein>
    <recommendedName>
        <fullName evidence="6">NAD(P)(+)--arginine ADP-ribosyltransferase</fullName>
        <ecNumber evidence="6">2.4.2.31</ecNumber>
    </recommendedName>
    <alternativeName>
        <fullName evidence="6">Mono(ADP-ribosyl)transferase</fullName>
    </alternativeName>
</protein>
<evidence type="ECO:0000256" key="3">
    <source>
        <dbReference type="ARBA" id="ARBA00022679"/>
    </source>
</evidence>
<dbReference type="InterPro" id="IPR000768">
    <property type="entry name" value="ART"/>
</dbReference>
<evidence type="ECO:0000313" key="8">
    <source>
        <dbReference type="EMBL" id="CAF4304045.1"/>
    </source>
</evidence>
<gene>
    <name evidence="7" type="ORF">GPM918_LOCUS33713</name>
    <name evidence="8" type="ORF">SRO942_LOCUS34400</name>
</gene>
<comment type="similarity">
    <text evidence="1 6">Belongs to the Arg-specific ADP-ribosyltransferase family.</text>
</comment>
<keyword evidence="6" id="KW-0520">NAD</keyword>
<evidence type="ECO:0000256" key="5">
    <source>
        <dbReference type="ARBA" id="ARBA00047597"/>
    </source>
</evidence>
<comment type="catalytic activity">
    <reaction evidence="5 6">
        <text>L-arginyl-[protein] + NAD(+) = N(omega)-(ADP-D-ribosyl)-L-arginyl-[protein] + nicotinamide + H(+)</text>
        <dbReference type="Rhea" id="RHEA:19149"/>
        <dbReference type="Rhea" id="RHEA-COMP:10532"/>
        <dbReference type="Rhea" id="RHEA-COMP:15087"/>
        <dbReference type="ChEBI" id="CHEBI:15378"/>
        <dbReference type="ChEBI" id="CHEBI:17154"/>
        <dbReference type="ChEBI" id="CHEBI:29965"/>
        <dbReference type="ChEBI" id="CHEBI:57540"/>
        <dbReference type="ChEBI" id="CHEBI:142554"/>
        <dbReference type="EC" id="2.4.2.31"/>
    </reaction>
</comment>
<dbReference type="GO" id="GO:0016779">
    <property type="term" value="F:nucleotidyltransferase activity"/>
    <property type="evidence" value="ECO:0007669"/>
    <property type="project" value="UniProtKB-KW"/>
</dbReference>
<keyword evidence="9" id="KW-1185">Reference proteome</keyword>
<dbReference type="PROSITE" id="PS51996">
    <property type="entry name" value="TR_MART"/>
    <property type="match status" value="1"/>
</dbReference>